<evidence type="ECO:0000259" key="5">
    <source>
        <dbReference type="Pfam" id="PF25869"/>
    </source>
</evidence>
<dbReference type="Proteomes" id="UP000748752">
    <property type="component" value="Unassembled WGS sequence"/>
</dbReference>
<dbReference type="EMBL" id="NRRV01000002">
    <property type="protein sequence ID" value="MBK1629482.1"/>
    <property type="molecule type" value="Genomic_DNA"/>
</dbReference>
<dbReference type="InterPro" id="IPR058791">
    <property type="entry name" value="3HB_CusB"/>
</dbReference>
<dbReference type="NCBIfam" id="TIGR01730">
    <property type="entry name" value="RND_mfp"/>
    <property type="match status" value="1"/>
</dbReference>
<dbReference type="InterPro" id="IPR058792">
    <property type="entry name" value="Beta-barrel_RND_2"/>
</dbReference>
<comment type="similarity">
    <text evidence="1">Belongs to the membrane fusion protein (MFP) (TC 8.A.1) family.</text>
</comment>
<evidence type="ECO:0000313" key="10">
    <source>
        <dbReference type="Proteomes" id="UP000748752"/>
    </source>
</evidence>
<evidence type="ECO:0000256" key="2">
    <source>
        <dbReference type="ARBA" id="ARBA00022448"/>
    </source>
</evidence>
<dbReference type="InterPro" id="IPR051909">
    <property type="entry name" value="MFP_Cation_Efflux"/>
</dbReference>
<evidence type="ECO:0000256" key="1">
    <source>
        <dbReference type="ARBA" id="ARBA00009477"/>
    </source>
</evidence>
<dbReference type="InterPro" id="IPR058649">
    <property type="entry name" value="CzcB_C"/>
</dbReference>
<organism evidence="9 10">
    <name type="scientific">Thiohalocapsa halophila</name>
    <dbReference type="NCBI Taxonomy" id="69359"/>
    <lineage>
        <taxon>Bacteria</taxon>
        <taxon>Pseudomonadati</taxon>
        <taxon>Pseudomonadota</taxon>
        <taxon>Gammaproteobacteria</taxon>
        <taxon>Chromatiales</taxon>
        <taxon>Chromatiaceae</taxon>
        <taxon>Thiohalocapsa</taxon>
    </lineage>
</organism>
<feature type="domain" description="Heavy metal binding" evidence="4">
    <location>
        <begin position="1"/>
        <end position="22"/>
    </location>
</feature>
<keyword evidence="10" id="KW-1185">Reference proteome</keyword>
<dbReference type="Pfam" id="PF25869">
    <property type="entry name" value="3HB_CusB"/>
    <property type="match status" value="1"/>
</dbReference>
<feature type="compositionally biased region" description="Basic and acidic residues" evidence="3">
    <location>
        <begin position="1"/>
        <end position="10"/>
    </location>
</feature>
<dbReference type="Pfam" id="PF25975">
    <property type="entry name" value="CzcB_C"/>
    <property type="match status" value="1"/>
</dbReference>
<evidence type="ECO:0000259" key="7">
    <source>
        <dbReference type="Pfam" id="PF25954"/>
    </source>
</evidence>
<dbReference type="PANTHER" id="PTHR30097">
    <property type="entry name" value="CATION EFFLUX SYSTEM PROTEIN CUSB"/>
    <property type="match status" value="1"/>
</dbReference>
<dbReference type="InterPro" id="IPR045800">
    <property type="entry name" value="HMBD"/>
</dbReference>
<sequence>MHPKIVKDESGSCPICGMDLVEQEPPPAADPAPSESMAEAADDTAMEHAAKHLDPKYVCPMHPQIVKDEPGSCPICGMDLVEKMMDPMTGKRPEVSLTPAVVQTLGVRTAKAERGTLWKYIKTVGRIEYDETRLAHVHPRAEGWIEDLNLRAEGEPVRAGQQLAELYAPDILSAQVDFLLAQDRSGAQRRVSEDKARNILRLLDVPDDIIREIERTGEPRNRIPVRAPIDGIVTQMTARDGMYVTESSEMFTIADLARVWVMVDIYEHQIDWLREGLTAEMTVPARPGRTWDGEVDYLYPELDPDTRTLKVRLVFDNPDLALKPNMFADVIIYGGPKRDVLKVPTQAVIVTGERESVVLALGDGRFQPVDVVTGMQRGDEVEILSGLDAGDEVVVSGQFLIDSESNLQASFMRMGEAETEPEDEGMGGGQAHVH</sequence>
<comment type="caution">
    <text evidence="9">The sequence shown here is derived from an EMBL/GenBank/DDBJ whole genome shotgun (WGS) entry which is preliminary data.</text>
</comment>
<dbReference type="InterPro" id="IPR006143">
    <property type="entry name" value="RND_pump_MFP"/>
</dbReference>
<dbReference type="Pfam" id="PF25954">
    <property type="entry name" value="Beta-barrel_RND_2"/>
    <property type="match status" value="1"/>
</dbReference>
<dbReference type="Pfam" id="PF19335">
    <property type="entry name" value="HMBD"/>
    <property type="match status" value="2"/>
</dbReference>
<evidence type="ECO:0000259" key="8">
    <source>
        <dbReference type="Pfam" id="PF25975"/>
    </source>
</evidence>
<feature type="domain" description="CzcB-like C-terminal circularly permuted SH3-like" evidence="8">
    <location>
        <begin position="342"/>
        <end position="401"/>
    </location>
</feature>
<gene>
    <name evidence="9" type="ORF">CKO31_01755</name>
</gene>
<feature type="domain" description="Heavy metal binding" evidence="4">
    <location>
        <begin position="56"/>
        <end position="83"/>
    </location>
</feature>
<proteinExistence type="inferred from homology"/>
<feature type="domain" description="CusB-like barrel-sandwich hybrid" evidence="6">
    <location>
        <begin position="135"/>
        <end position="254"/>
    </location>
</feature>
<feature type="region of interest" description="Disordered" evidence="3">
    <location>
        <begin position="415"/>
        <end position="434"/>
    </location>
</feature>
<dbReference type="PANTHER" id="PTHR30097:SF15">
    <property type="entry name" value="CATION EFFLUX SYSTEM PROTEIN CUSB"/>
    <property type="match status" value="1"/>
</dbReference>
<dbReference type="Gene3D" id="2.40.30.170">
    <property type="match status" value="1"/>
</dbReference>
<name>A0ABS1CC49_9GAMM</name>
<dbReference type="Gene3D" id="2.40.420.20">
    <property type="match status" value="1"/>
</dbReference>
<evidence type="ECO:0000259" key="4">
    <source>
        <dbReference type="Pfam" id="PF19335"/>
    </source>
</evidence>
<feature type="domain" description="CusB-like three alpha-helical bundle" evidence="5">
    <location>
        <begin position="170"/>
        <end position="220"/>
    </location>
</feature>
<dbReference type="SUPFAM" id="SSF111369">
    <property type="entry name" value="HlyD-like secretion proteins"/>
    <property type="match status" value="1"/>
</dbReference>
<dbReference type="InterPro" id="IPR058790">
    <property type="entry name" value="BSH_CusB"/>
</dbReference>
<dbReference type="Pfam" id="PF25919">
    <property type="entry name" value="BSH_CusB"/>
    <property type="match status" value="1"/>
</dbReference>
<reference evidence="9 10" key="1">
    <citation type="journal article" date="2020" name="Microorganisms">
        <title>Osmotic Adaptation and Compatible Solute Biosynthesis of Phototrophic Bacteria as Revealed from Genome Analyses.</title>
        <authorList>
            <person name="Imhoff J.F."/>
            <person name="Rahn T."/>
            <person name="Kunzel S."/>
            <person name="Keller A."/>
            <person name="Neulinger S.C."/>
        </authorList>
    </citation>
    <scope>NUCLEOTIDE SEQUENCE [LARGE SCALE GENOMIC DNA]</scope>
    <source>
        <strain evidence="9 10">DSM 6210</strain>
    </source>
</reference>
<feature type="region of interest" description="Disordered" evidence="3">
    <location>
        <begin position="1"/>
        <end position="47"/>
    </location>
</feature>
<evidence type="ECO:0000313" key="9">
    <source>
        <dbReference type="EMBL" id="MBK1629482.1"/>
    </source>
</evidence>
<feature type="domain" description="CusB-like beta-barrel" evidence="7">
    <location>
        <begin position="258"/>
        <end position="331"/>
    </location>
</feature>
<evidence type="ECO:0000259" key="6">
    <source>
        <dbReference type="Pfam" id="PF25919"/>
    </source>
</evidence>
<protein>
    <submittedName>
        <fullName evidence="9">Efflux transporter periplasmic adaptor subunit</fullName>
    </submittedName>
</protein>
<keyword evidence="2" id="KW-0813">Transport</keyword>
<accession>A0ABS1CC49</accession>
<evidence type="ECO:0000256" key="3">
    <source>
        <dbReference type="SAM" id="MobiDB-lite"/>
    </source>
</evidence>